<comment type="caution">
    <text evidence="4">The sequence shown here is derived from an EMBL/GenBank/DDBJ whole genome shotgun (WGS) entry which is preliminary data.</text>
</comment>
<dbReference type="InterPro" id="IPR037069">
    <property type="entry name" value="AcylCoA_DH/ox_N_sf"/>
</dbReference>
<keyword evidence="1" id="KW-0560">Oxidoreductase</keyword>
<reference evidence="4 5" key="1">
    <citation type="submission" date="2019-08" db="EMBL/GenBank/DDBJ databases">
        <title>Aureimonas fodiniaquatilis sp. nov., isolated from a coal mine wastewater.</title>
        <authorList>
            <person name="Kim W."/>
        </authorList>
    </citation>
    <scope>NUCLEOTIDE SEQUENCE [LARGE SCALE GENOMIC DNA]</scope>
    <source>
        <strain evidence="4 5">CAU 1482</strain>
    </source>
</reference>
<dbReference type="PANTHER" id="PTHR48083">
    <property type="entry name" value="MEDIUM-CHAIN SPECIFIC ACYL-COA DEHYDROGENASE, MITOCHONDRIAL-RELATED"/>
    <property type="match status" value="1"/>
</dbReference>
<dbReference type="OrthoDB" id="7316074at2"/>
<feature type="domain" description="Acyl-CoA dehydrogenase C-terminal" evidence="3">
    <location>
        <begin position="250"/>
        <end position="381"/>
    </location>
</feature>
<name>A0A5B0DUF1_9HYPH</name>
<dbReference type="InterPro" id="IPR036250">
    <property type="entry name" value="AcylCo_DH-like_C"/>
</dbReference>
<dbReference type="Gene3D" id="1.20.140.10">
    <property type="entry name" value="Butyryl-CoA Dehydrogenase, subunit A, domain 3"/>
    <property type="match status" value="1"/>
</dbReference>
<keyword evidence="5" id="KW-1185">Reference proteome</keyword>
<dbReference type="SUPFAM" id="SSF47203">
    <property type="entry name" value="Acyl-CoA dehydrogenase C-terminal domain-like"/>
    <property type="match status" value="1"/>
</dbReference>
<evidence type="ECO:0000313" key="5">
    <source>
        <dbReference type="Proteomes" id="UP000324738"/>
    </source>
</evidence>
<dbReference type="InterPro" id="IPR050741">
    <property type="entry name" value="Acyl-CoA_dehydrogenase"/>
</dbReference>
<protein>
    <submittedName>
        <fullName evidence="4">Acyl-CoA dehydrogenase</fullName>
    </submittedName>
</protein>
<dbReference type="Gene3D" id="2.40.110.10">
    <property type="entry name" value="Butyryl-CoA Dehydrogenase, subunit A, domain 2"/>
    <property type="match status" value="1"/>
</dbReference>
<evidence type="ECO:0000256" key="1">
    <source>
        <dbReference type="ARBA" id="ARBA00023002"/>
    </source>
</evidence>
<dbReference type="PIRSF" id="PIRSF016578">
    <property type="entry name" value="HsaA"/>
    <property type="match status" value="1"/>
</dbReference>
<dbReference type="EMBL" id="VTWH01000003">
    <property type="protein sequence ID" value="KAA0969565.1"/>
    <property type="molecule type" value="Genomic_DNA"/>
</dbReference>
<dbReference type="SUPFAM" id="SSF56645">
    <property type="entry name" value="Acyl-CoA dehydrogenase NM domain-like"/>
    <property type="match status" value="1"/>
</dbReference>
<dbReference type="Gene3D" id="1.10.540.10">
    <property type="entry name" value="Acyl-CoA dehydrogenase/oxidase, N-terminal domain"/>
    <property type="match status" value="1"/>
</dbReference>
<dbReference type="InterPro" id="IPR046373">
    <property type="entry name" value="Acyl-CoA_Oxase/DH_mid-dom_sf"/>
</dbReference>
<evidence type="ECO:0000256" key="2">
    <source>
        <dbReference type="SAM" id="MobiDB-lite"/>
    </source>
</evidence>
<accession>A0A5B0DUF1</accession>
<organism evidence="4 5">
    <name type="scientific">Aureimonas fodinaquatilis</name>
    <dbReference type="NCBI Taxonomy" id="2565783"/>
    <lineage>
        <taxon>Bacteria</taxon>
        <taxon>Pseudomonadati</taxon>
        <taxon>Pseudomonadota</taxon>
        <taxon>Alphaproteobacteria</taxon>
        <taxon>Hyphomicrobiales</taxon>
        <taxon>Aurantimonadaceae</taxon>
        <taxon>Aureimonas</taxon>
    </lineage>
</organism>
<dbReference type="PANTHER" id="PTHR48083:SF19">
    <property type="entry name" value="FLAVIN-DEPENDENT MONOOXYGENASE, OXYGENASE SUBUNIT HSAA"/>
    <property type="match status" value="1"/>
</dbReference>
<dbReference type="RefSeq" id="WP_149300849.1">
    <property type="nucleotide sequence ID" value="NZ_VTWH01000003.1"/>
</dbReference>
<dbReference type="Pfam" id="PF08028">
    <property type="entry name" value="Acyl-CoA_dh_2"/>
    <property type="match status" value="1"/>
</dbReference>
<evidence type="ECO:0000313" key="4">
    <source>
        <dbReference type="EMBL" id="KAA0969565.1"/>
    </source>
</evidence>
<feature type="region of interest" description="Disordered" evidence="2">
    <location>
        <begin position="1"/>
        <end position="20"/>
    </location>
</feature>
<dbReference type="InterPro" id="IPR013107">
    <property type="entry name" value="Acyl-CoA_DH_C"/>
</dbReference>
<dbReference type="GO" id="GO:0050660">
    <property type="term" value="F:flavin adenine dinucleotide binding"/>
    <property type="evidence" value="ECO:0007669"/>
    <property type="project" value="InterPro"/>
</dbReference>
<evidence type="ECO:0000259" key="3">
    <source>
        <dbReference type="Pfam" id="PF08028"/>
    </source>
</evidence>
<feature type="compositionally biased region" description="Polar residues" evidence="2">
    <location>
        <begin position="1"/>
        <end position="15"/>
    </location>
</feature>
<dbReference type="InterPro" id="IPR009100">
    <property type="entry name" value="AcylCoA_DH/oxidase_NM_dom_sf"/>
</dbReference>
<sequence length="403" mass="43440">MTSQATARSQGSSSPPDYKELQGRANELVPTLMERAAHVEELRQLSPENVADLHSTGLFRMLQPRAIGGSESPYQSLITIGAILARGCASTAWNLTNISSHHWMLAMFPEAAQNRIWDEDPDALIGSSFIFPAGKVKRAPGGYLLSGRWPFSSGVDVCEWNMLSGILREEGKAPDYRVFLVHRSAYEIIDTWHTTGLKGTGSKDVAIDEVFVPEEMTVSAADLKGGPTPGSHIHASPLYRIPVFALFPAILSGVGLGNAEAALDEYTDRSSTRSSSYTGLKLGELQSTHIRIGVSGARLAASRRTMLDICDTATYNAEKGSIEDIQTKLAYRRDLAYATTLCTDVVDEVVTASGGAALYLSNPLQRRFRDGHGVAAHIAFSLDAATAAFGRVAVGMDTDNFTV</sequence>
<dbReference type="AlphaFoldDB" id="A0A5B0DUF1"/>
<gene>
    <name evidence="4" type="ORF">FPY71_13630</name>
</gene>
<dbReference type="GO" id="GO:0003995">
    <property type="term" value="F:acyl-CoA dehydrogenase activity"/>
    <property type="evidence" value="ECO:0007669"/>
    <property type="project" value="TreeGrafter"/>
</dbReference>
<dbReference type="GO" id="GO:0033539">
    <property type="term" value="P:fatty acid beta-oxidation using acyl-CoA dehydrogenase"/>
    <property type="evidence" value="ECO:0007669"/>
    <property type="project" value="TreeGrafter"/>
</dbReference>
<proteinExistence type="predicted"/>
<dbReference type="GO" id="GO:0016712">
    <property type="term" value="F:oxidoreductase activity, acting on paired donors, with incorporation or reduction of molecular oxygen, reduced flavin or flavoprotein as one donor, and incorporation of one atom of oxygen"/>
    <property type="evidence" value="ECO:0007669"/>
    <property type="project" value="TreeGrafter"/>
</dbReference>
<dbReference type="Proteomes" id="UP000324738">
    <property type="component" value="Unassembled WGS sequence"/>
</dbReference>
<dbReference type="GO" id="GO:0005737">
    <property type="term" value="C:cytoplasm"/>
    <property type="evidence" value="ECO:0007669"/>
    <property type="project" value="TreeGrafter"/>
</dbReference>